<comment type="caution">
    <text evidence="3">The sequence shown here is derived from an EMBL/GenBank/DDBJ whole genome shotgun (WGS) entry which is preliminary data.</text>
</comment>
<dbReference type="EMBL" id="JAELUQ010000017">
    <property type="protein sequence ID" value="KAG7402713.1"/>
    <property type="molecule type" value="Genomic_DNA"/>
</dbReference>
<reference evidence="3" key="1">
    <citation type="submission" date="2021-04" db="EMBL/GenBank/DDBJ databases">
        <title>First draft genome resource for Brassicaceae pathogens Fusarium oxysporum f. sp. raphani and Fusarium oxysporum f. sp. rapae.</title>
        <authorList>
            <person name="Asai S."/>
        </authorList>
    </citation>
    <scope>NUCLEOTIDE SEQUENCE</scope>
    <source>
        <strain evidence="3">Tf1208</strain>
    </source>
</reference>
<keyword evidence="1" id="KW-0175">Coiled coil</keyword>
<evidence type="ECO:0000256" key="1">
    <source>
        <dbReference type="SAM" id="Coils"/>
    </source>
</evidence>
<feature type="compositionally biased region" description="Polar residues" evidence="2">
    <location>
        <begin position="278"/>
        <end position="295"/>
    </location>
</feature>
<name>A0A8J5NFG8_FUSOX</name>
<evidence type="ECO:0000313" key="4">
    <source>
        <dbReference type="Proteomes" id="UP000694050"/>
    </source>
</evidence>
<sequence length="558" mass="63204">MQIIHRTGLDTFYILRRDLHNIVLHDLEAALSHLEAQHSNVNASVDSAIEYLGCEAIECDDQKLEQNNQAAIEAFENGEDGMTGDVIRYRAPSSLTEAEVTEREDREMKSSSINPFPGQVYSVYWRETKQWLDGTLLPLHGLDLVDTHESVEKTDLLNGLPACYEYDSSSKSFSWARDYEDDGARRSGWYFAYISLNGGKVFEQRTFCYEASLYLVPQPPLAESSTDPKTARGLEIAIPNTILDVEVAEESEPVQNDTDLEPWETVEALGQPDENEQEYSTSLDCPPLSQASWQQLHPRPSESTDRTNWAVSFRPLGCQPLDSYTVATTESEIGPGSLSFKNTSWLPLPEQPADIQKPYMPFSKDAKDYRRPASATSTIWLARLERNSSKSNLGVSLHRHNLSILQPIGDEFKARLKANLDFLTANVARLELLLVDINNELTNLKRNLSFKQIGGKFRETIQSQKELSDEHQEVYADVKSQLVRAPNEAYWIEKQIALVTARLDQLESERVPVMKEKEGIDANRKRLAIMGQVMKPGWQASLDKCDEIWRARVLKAIF</sequence>
<evidence type="ECO:0000256" key="2">
    <source>
        <dbReference type="SAM" id="MobiDB-lite"/>
    </source>
</evidence>
<accession>A0A8J5NFG8</accession>
<dbReference type="Proteomes" id="UP000694050">
    <property type="component" value="Unassembled WGS sequence"/>
</dbReference>
<protein>
    <submittedName>
        <fullName evidence="3">Uncharacterized protein</fullName>
    </submittedName>
</protein>
<feature type="region of interest" description="Disordered" evidence="2">
    <location>
        <begin position="272"/>
        <end position="306"/>
    </location>
</feature>
<dbReference type="AlphaFoldDB" id="A0A8J5NFG8"/>
<gene>
    <name evidence="3" type="ORF">Forpe1208_v016999</name>
</gene>
<organism evidence="3 4">
    <name type="scientific">Fusarium oxysporum f. sp. rapae</name>
    <dbReference type="NCBI Taxonomy" id="485398"/>
    <lineage>
        <taxon>Eukaryota</taxon>
        <taxon>Fungi</taxon>
        <taxon>Dikarya</taxon>
        <taxon>Ascomycota</taxon>
        <taxon>Pezizomycotina</taxon>
        <taxon>Sordariomycetes</taxon>
        <taxon>Hypocreomycetidae</taxon>
        <taxon>Hypocreales</taxon>
        <taxon>Nectriaceae</taxon>
        <taxon>Fusarium</taxon>
        <taxon>Fusarium oxysporum species complex</taxon>
    </lineage>
</organism>
<feature type="coiled-coil region" evidence="1">
    <location>
        <begin position="413"/>
        <end position="447"/>
    </location>
</feature>
<evidence type="ECO:0000313" key="3">
    <source>
        <dbReference type="EMBL" id="KAG7402713.1"/>
    </source>
</evidence>
<proteinExistence type="predicted"/>